<comment type="caution">
    <text evidence="2">The sequence shown here is derived from an EMBL/GenBank/DDBJ whole genome shotgun (WGS) entry which is preliminary data.</text>
</comment>
<accession>A0A0F8XQ25</accession>
<dbReference type="AlphaFoldDB" id="A0A0F8XQ25"/>
<evidence type="ECO:0000313" key="2">
    <source>
        <dbReference type="EMBL" id="KKK71107.1"/>
    </source>
</evidence>
<name>A0A0F8XQ25_9ZZZZ</name>
<organism evidence="2">
    <name type="scientific">marine sediment metagenome</name>
    <dbReference type="NCBI Taxonomy" id="412755"/>
    <lineage>
        <taxon>unclassified sequences</taxon>
        <taxon>metagenomes</taxon>
        <taxon>ecological metagenomes</taxon>
    </lineage>
</organism>
<gene>
    <name evidence="2" type="ORF">LCGC14_2917280</name>
</gene>
<feature type="region of interest" description="Disordered" evidence="1">
    <location>
        <begin position="1"/>
        <end position="32"/>
    </location>
</feature>
<reference evidence="2" key="1">
    <citation type="journal article" date="2015" name="Nature">
        <title>Complex archaea that bridge the gap between prokaryotes and eukaryotes.</title>
        <authorList>
            <person name="Spang A."/>
            <person name="Saw J.H."/>
            <person name="Jorgensen S.L."/>
            <person name="Zaremba-Niedzwiedzka K."/>
            <person name="Martijn J."/>
            <person name="Lind A.E."/>
            <person name="van Eijk R."/>
            <person name="Schleper C."/>
            <person name="Guy L."/>
            <person name="Ettema T.J."/>
        </authorList>
    </citation>
    <scope>NUCLEOTIDE SEQUENCE</scope>
</reference>
<evidence type="ECO:0008006" key="3">
    <source>
        <dbReference type="Google" id="ProtNLM"/>
    </source>
</evidence>
<evidence type="ECO:0000256" key="1">
    <source>
        <dbReference type="SAM" id="MobiDB-lite"/>
    </source>
</evidence>
<dbReference type="EMBL" id="LAZR01057885">
    <property type="protein sequence ID" value="KKK71107.1"/>
    <property type="molecule type" value="Genomic_DNA"/>
</dbReference>
<sequence>MSTETLRPNAVGDETSISDHSPSSGEHWDKVDEETTDDLATYIITTSGLYERDLFNLPASSGSGTINFIKIYLRCKGNGAYFKLSLKSNSTVTDGTEVLLTSSPWKNSSEQWNTNPADAAAWEWADIDTLQIGVALNSAASTAICTQVYVEVDYTASVWANKFNGVANASIGKINGIAIADILKVNSVE</sequence>
<proteinExistence type="predicted"/>
<protein>
    <recommendedName>
        <fullName evidence="3">DNRLRE domain-containing protein</fullName>
    </recommendedName>
</protein>